<reference evidence="1" key="1">
    <citation type="submission" date="2022-12" db="EMBL/GenBank/DDBJ databases">
        <title>Bacterial isolates from different developmental stages of Nematostella vectensis.</title>
        <authorList>
            <person name="Fraune S."/>
        </authorList>
    </citation>
    <scope>NUCLEOTIDE SEQUENCE</scope>
    <source>
        <strain evidence="1">G21632-S1</strain>
    </source>
</reference>
<evidence type="ECO:0000313" key="1">
    <source>
        <dbReference type="EMBL" id="MCZ4297299.1"/>
    </source>
</evidence>
<dbReference type="Proteomes" id="UP001083770">
    <property type="component" value="Unassembled WGS sequence"/>
</dbReference>
<accession>A0ABT4LVV6</accession>
<protein>
    <submittedName>
        <fullName evidence="1">Uncharacterized protein</fullName>
    </submittedName>
</protein>
<dbReference type="RefSeq" id="WP_269401446.1">
    <property type="nucleotide sequence ID" value="NZ_JAPWGW010000001.1"/>
</dbReference>
<dbReference type="EMBL" id="JAPWGW010000001">
    <property type="protein sequence ID" value="MCZ4297299.1"/>
    <property type="molecule type" value="Genomic_DNA"/>
</dbReference>
<evidence type="ECO:0000313" key="2">
    <source>
        <dbReference type="Proteomes" id="UP001083770"/>
    </source>
</evidence>
<gene>
    <name evidence="1" type="ORF">O4G74_04420</name>
</gene>
<comment type="caution">
    <text evidence="1">The sequence shown here is derived from an EMBL/GenBank/DDBJ whole genome shotgun (WGS) entry which is preliminary data.</text>
</comment>
<organism evidence="1 2">
    <name type="scientific">Henriciella marina</name>
    <dbReference type="NCBI Taxonomy" id="453851"/>
    <lineage>
        <taxon>Bacteria</taxon>
        <taxon>Pseudomonadati</taxon>
        <taxon>Pseudomonadota</taxon>
        <taxon>Alphaproteobacteria</taxon>
        <taxon>Hyphomonadales</taxon>
        <taxon>Hyphomonadaceae</taxon>
        <taxon>Henriciella</taxon>
    </lineage>
</organism>
<sequence length="141" mass="16209">MTDTFDIRFDPPIDPAGRTYRNIPIDDPHFISKAIKLSISWEVVYWAGQSSFSGGRGQMISVLSELVHAYRASKQRSDFELAPLGEELGRIEFRENCALFYDLYATPPDKPIAHCEAAQVERCYQEAVSAFYHRMLQFMEH</sequence>
<name>A0ABT4LVV6_9PROT</name>
<proteinExistence type="predicted"/>
<keyword evidence="2" id="KW-1185">Reference proteome</keyword>